<reference evidence="3" key="1">
    <citation type="submission" date="2023-01" db="EMBL/GenBank/DDBJ databases">
        <title>Key to firefly adult light organ development and bioluminescence: homeobox transcription factors regulate luciferase expression and transportation to peroxisome.</title>
        <authorList>
            <person name="Fu X."/>
        </authorList>
    </citation>
    <scope>NUCLEOTIDE SEQUENCE [LARGE SCALE GENOMIC DNA]</scope>
</reference>
<keyword evidence="3" id="KW-1185">Reference proteome</keyword>
<feature type="compositionally biased region" description="Low complexity" evidence="1">
    <location>
        <begin position="73"/>
        <end position="85"/>
    </location>
</feature>
<comment type="caution">
    <text evidence="2">The sequence shown here is derived from an EMBL/GenBank/DDBJ whole genome shotgun (WGS) entry which is preliminary data.</text>
</comment>
<name>A0AAN7PS51_9COLE</name>
<feature type="region of interest" description="Disordered" evidence="1">
    <location>
        <begin position="1"/>
        <end position="134"/>
    </location>
</feature>
<dbReference type="EMBL" id="JARPUR010000005">
    <property type="protein sequence ID" value="KAK4875314.1"/>
    <property type="molecule type" value="Genomic_DNA"/>
</dbReference>
<sequence>MSGARNGIPRFSGSTASNRNTNSATSLTRTSQTHHGNSRIPQPSSRIDQTQSRLPVLVRSSNTQTQNSRVPARTIISSQTSRTTIKPGKTIITSQTSRTTLRPSARPVQTAPTRNLPNVQTRHGSSARSHPASKSAYGAQRGVYGPGTQIVNVVQGGSGAVPKTTIKTVKTKKVETSGNKTKTTTTTTKSYKPFHNSGPKTDSCGIPALFVDVSKDLVAPVSSLEQVVEKQLLEKLSKSSGVPVRAKGARKTETVPPVITTAEGETVQGTLQIHLDRLVERSPEIEYIKRYMTGVEVGEQGAAKKYEYSIQEAEPYPSISPRPDGVVPLREVISVKSTISFAPGVREKVSTTIYESTEPDPVEVSQLIEEEAREVDRINRIPPPEVKGSPSNIYPIKKKLQQMQLNPESVRMLEKSVDLPPVSPDEPREELAPEIMAAIMHTEERGLNMETAPSNVCNYLFPNVQDDLVINVKPVAPKPMQQVVVPEQIPSELLIEGVPAEIESIAQDAKTCCCRQPTDNIYSSSILKERPPKVYNMAERGQPGRKGYPILSEEQPPWSSKDLQPIMDLVGAGPTSPIRVVEPSSDDPNTTPIFYHNESENVLEYHLIPQPPRFISNVQLRGSQKPSWFPGYYMALPDNIRVVTSPCDVLPAAWQAVQPDIFAEDSFLIIE</sequence>
<proteinExistence type="predicted"/>
<feature type="compositionally biased region" description="Polar residues" evidence="1">
    <location>
        <begin position="91"/>
        <end position="102"/>
    </location>
</feature>
<accession>A0AAN7PS51</accession>
<feature type="compositionally biased region" description="Polar residues" evidence="1">
    <location>
        <begin position="110"/>
        <end position="128"/>
    </location>
</feature>
<evidence type="ECO:0000313" key="3">
    <source>
        <dbReference type="Proteomes" id="UP001353858"/>
    </source>
</evidence>
<gene>
    <name evidence="2" type="ORF">RN001_011736</name>
</gene>
<protein>
    <submittedName>
        <fullName evidence="2">Uncharacterized protein</fullName>
    </submittedName>
</protein>
<dbReference type="Proteomes" id="UP001353858">
    <property type="component" value="Unassembled WGS sequence"/>
</dbReference>
<evidence type="ECO:0000313" key="2">
    <source>
        <dbReference type="EMBL" id="KAK4875314.1"/>
    </source>
</evidence>
<dbReference type="AlphaFoldDB" id="A0AAN7PS51"/>
<organism evidence="2 3">
    <name type="scientific">Aquatica leii</name>
    <dbReference type="NCBI Taxonomy" id="1421715"/>
    <lineage>
        <taxon>Eukaryota</taxon>
        <taxon>Metazoa</taxon>
        <taxon>Ecdysozoa</taxon>
        <taxon>Arthropoda</taxon>
        <taxon>Hexapoda</taxon>
        <taxon>Insecta</taxon>
        <taxon>Pterygota</taxon>
        <taxon>Neoptera</taxon>
        <taxon>Endopterygota</taxon>
        <taxon>Coleoptera</taxon>
        <taxon>Polyphaga</taxon>
        <taxon>Elateriformia</taxon>
        <taxon>Elateroidea</taxon>
        <taxon>Lampyridae</taxon>
        <taxon>Luciolinae</taxon>
        <taxon>Aquatica</taxon>
    </lineage>
</organism>
<evidence type="ECO:0000256" key="1">
    <source>
        <dbReference type="SAM" id="MobiDB-lite"/>
    </source>
</evidence>
<feature type="compositionally biased region" description="Polar residues" evidence="1">
    <location>
        <begin position="12"/>
        <end position="69"/>
    </location>
</feature>